<gene>
    <name evidence="5" type="ORF">AC482_02255</name>
</gene>
<dbReference type="InterPro" id="IPR014729">
    <property type="entry name" value="Rossmann-like_a/b/a_fold"/>
</dbReference>
<dbReference type="PIRSF" id="PIRSF000090">
    <property type="entry name" value="Beta-ETF"/>
    <property type="match status" value="1"/>
</dbReference>
<dbReference type="InterPro" id="IPR000049">
    <property type="entry name" value="ET-Flavoprotein_bsu_CS"/>
</dbReference>
<dbReference type="SMART" id="SM00893">
    <property type="entry name" value="ETF"/>
    <property type="match status" value="1"/>
</dbReference>
<keyword evidence="3" id="KW-0249">Electron transport</keyword>
<dbReference type="CDD" id="cd01714">
    <property type="entry name" value="ETF_beta"/>
    <property type="match status" value="1"/>
</dbReference>
<protein>
    <recommendedName>
        <fullName evidence="4">Electron transfer flavoprotein alpha/beta-subunit N-terminal domain-containing protein</fullName>
    </recommendedName>
</protein>
<comment type="similarity">
    <text evidence="1">Belongs to the ETF beta-subunit/FixA family.</text>
</comment>
<dbReference type="GO" id="GO:0009055">
    <property type="term" value="F:electron transfer activity"/>
    <property type="evidence" value="ECO:0007669"/>
    <property type="project" value="InterPro"/>
</dbReference>
<accession>A0A0M0BRP2</accession>
<proteinExistence type="inferred from homology"/>
<sequence length="262" mass="28078">MDIIVCVKQVPDTAEAELRIDEGGRRVETGGLVFDINETDNYAIEEALLLRERHGGTVTALTVGPDGAQAVLRKCLAKGADRAILLRDEAFEGSDAFAIAKIIRSAMKDARFDLVLTGATASDDGHMAVGVMLAEMLGVPHASMVNRIEVRAGAVRVNRELEGGLEEVVDVRLPAVLTIQTGINEPRYVSIMGIRRARSKPLEVLGLDGLDLSEGDVGEAGSWIKVTRMYAPPAEKEVVILSGSPDEVAERLAEALRARGVL</sequence>
<evidence type="ECO:0000259" key="4">
    <source>
        <dbReference type="SMART" id="SM00893"/>
    </source>
</evidence>
<dbReference type="InterPro" id="IPR014730">
    <property type="entry name" value="ETF_a/b_N"/>
</dbReference>
<evidence type="ECO:0000313" key="6">
    <source>
        <dbReference type="Proteomes" id="UP000037210"/>
    </source>
</evidence>
<dbReference type="AlphaFoldDB" id="A0A0M0BRP2"/>
<dbReference type="PANTHER" id="PTHR21294">
    <property type="entry name" value="ELECTRON TRANSFER FLAVOPROTEIN BETA-SUBUNIT"/>
    <property type="match status" value="1"/>
</dbReference>
<dbReference type="InterPro" id="IPR012255">
    <property type="entry name" value="ETF_b"/>
</dbReference>
<evidence type="ECO:0000256" key="2">
    <source>
        <dbReference type="ARBA" id="ARBA00022448"/>
    </source>
</evidence>
<comment type="caution">
    <text evidence="5">The sequence shown here is derived from an EMBL/GenBank/DDBJ whole genome shotgun (WGS) entry which is preliminary data.</text>
</comment>
<evidence type="ECO:0000256" key="1">
    <source>
        <dbReference type="ARBA" id="ARBA00007557"/>
    </source>
</evidence>
<dbReference type="PATRIC" id="fig|1685127.3.peg.617"/>
<dbReference type="InterPro" id="IPR033948">
    <property type="entry name" value="ETF_beta_N"/>
</dbReference>
<keyword evidence="2" id="KW-0813">Transport</keyword>
<organism evidence="5 6">
    <name type="scientific">miscellaneous Crenarchaeota group-15 archaeon DG-45</name>
    <dbReference type="NCBI Taxonomy" id="1685127"/>
    <lineage>
        <taxon>Archaea</taxon>
        <taxon>Candidatus Bathyarchaeota</taxon>
        <taxon>MCG-15</taxon>
    </lineage>
</organism>
<feature type="domain" description="Electron transfer flavoprotein alpha/beta-subunit N-terminal" evidence="4">
    <location>
        <begin position="24"/>
        <end position="214"/>
    </location>
</feature>
<dbReference type="EMBL" id="LFWZ01000015">
    <property type="protein sequence ID" value="KON31030.1"/>
    <property type="molecule type" value="Genomic_DNA"/>
</dbReference>
<reference evidence="5 6" key="1">
    <citation type="submission" date="2015-06" db="EMBL/GenBank/DDBJ databases">
        <title>New insights into the roles of widespread benthic archaea in carbon and nitrogen cycling.</title>
        <authorList>
            <person name="Lazar C.S."/>
            <person name="Baker B.J."/>
            <person name="Seitz K.W."/>
            <person name="Hyde A.S."/>
            <person name="Dick G.J."/>
            <person name="Hinrichs K.-U."/>
            <person name="Teske A.P."/>
        </authorList>
    </citation>
    <scope>NUCLEOTIDE SEQUENCE [LARGE SCALE GENOMIC DNA]</scope>
    <source>
        <strain evidence="5">DG-45</strain>
    </source>
</reference>
<dbReference type="PANTHER" id="PTHR21294:SF8">
    <property type="entry name" value="ELECTRON TRANSFER FLAVOPROTEIN SUBUNIT BETA"/>
    <property type="match status" value="1"/>
</dbReference>
<evidence type="ECO:0000313" key="5">
    <source>
        <dbReference type="EMBL" id="KON31030.1"/>
    </source>
</evidence>
<name>A0A0M0BRP2_9ARCH</name>
<dbReference type="Pfam" id="PF01012">
    <property type="entry name" value="ETF"/>
    <property type="match status" value="1"/>
</dbReference>
<dbReference type="SUPFAM" id="SSF52402">
    <property type="entry name" value="Adenine nucleotide alpha hydrolases-like"/>
    <property type="match status" value="1"/>
</dbReference>
<dbReference type="PROSITE" id="PS01065">
    <property type="entry name" value="ETF_BETA"/>
    <property type="match status" value="1"/>
</dbReference>
<dbReference type="Proteomes" id="UP000037210">
    <property type="component" value="Unassembled WGS sequence"/>
</dbReference>
<dbReference type="Gene3D" id="3.40.50.620">
    <property type="entry name" value="HUPs"/>
    <property type="match status" value="1"/>
</dbReference>
<evidence type="ECO:0000256" key="3">
    <source>
        <dbReference type="ARBA" id="ARBA00022982"/>
    </source>
</evidence>